<reference evidence="2 3" key="1">
    <citation type="submission" date="2020-08" db="EMBL/GenBank/DDBJ databases">
        <title>Genomic Encyclopedia of Type Strains, Phase IV (KMG-IV): sequencing the most valuable type-strain genomes for metagenomic binning, comparative biology and taxonomic classification.</title>
        <authorList>
            <person name="Goeker M."/>
        </authorList>
    </citation>
    <scope>NUCLEOTIDE SEQUENCE [LARGE SCALE GENOMIC DNA]</scope>
    <source>
        <strain evidence="2 3">DSM 102189</strain>
    </source>
</reference>
<gene>
    <name evidence="2" type="ORF">FHS79_002303</name>
</gene>
<protein>
    <submittedName>
        <fullName evidence="2">Dienelactone hydrolase</fullName>
    </submittedName>
</protein>
<keyword evidence="3" id="KW-1185">Reference proteome</keyword>
<dbReference type="Gene3D" id="3.40.50.1820">
    <property type="entry name" value="alpha/beta hydrolase"/>
    <property type="match status" value="1"/>
</dbReference>
<evidence type="ECO:0000313" key="2">
    <source>
        <dbReference type="EMBL" id="MBB6228118.1"/>
    </source>
</evidence>
<dbReference type="SUPFAM" id="SSF53474">
    <property type="entry name" value="alpha/beta-Hydrolases"/>
    <property type="match status" value="1"/>
</dbReference>
<dbReference type="InterPro" id="IPR029058">
    <property type="entry name" value="AB_hydrolase_fold"/>
</dbReference>
<dbReference type="RefSeq" id="WP_184199844.1">
    <property type="nucleotide sequence ID" value="NZ_BMOX01000006.1"/>
</dbReference>
<sequence>MEFQYHDGDTACAGYLALPTGDGPHPVVLIAHNWAGQTAQDNAVADRLAEAGYAGLALDVYGAGNRGDLHGDNSALMNPWLADRAGLRRRLLAAVEAAAAHEALDADRIAIIGYCFGGLCALDVARSADPRVKAAVSFHGIYAPPGLGEQSPISAKVLVLHGWDDPMAPPEATVALGHELNAAGADWQIHAYGQTMHAFTFAGAANPAGGIQYNADADRRSWASLMAFLPEVLGG</sequence>
<dbReference type="InterPro" id="IPR050261">
    <property type="entry name" value="FrsA_esterase"/>
</dbReference>
<keyword evidence="2" id="KW-0378">Hydrolase</keyword>
<dbReference type="PANTHER" id="PTHR22946:SF0">
    <property type="entry name" value="DIENELACTONE HYDROLASE DOMAIN-CONTAINING PROTEIN"/>
    <property type="match status" value="1"/>
</dbReference>
<dbReference type="GO" id="GO:0016787">
    <property type="term" value="F:hydrolase activity"/>
    <property type="evidence" value="ECO:0007669"/>
    <property type="project" value="UniProtKB-KW"/>
</dbReference>
<dbReference type="PANTHER" id="PTHR22946">
    <property type="entry name" value="DIENELACTONE HYDROLASE DOMAIN-CONTAINING PROTEIN-RELATED"/>
    <property type="match status" value="1"/>
</dbReference>
<proteinExistence type="predicted"/>
<organism evidence="2 3">
    <name type="scientific">Polymorphobacter multimanifer</name>
    <dbReference type="NCBI Taxonomy" id="1070431"/>
    <lineage>
        <taxon>Bacteria</taxon>
        <taxon>Pseudomonadati</taxon>
        <taxon>Pseudomonadota</taxon>
        <taxon>Alphaproteobacteria</taxon>
        <taxon>Sphingomonadales</taxon>
        <taxon>Sphingosinicellaceae</taxon>
        <taxon>Polymorphobacter</taxon>
    </lineage>
</organism>
<accession>A0A841LGL8</accession>
<dbReference type="Pfam" id="PF01738">
    <property type="entry name" value="DLH"/>
    <property type="match status" value="1"/>
</dbReference>
<dbReference type="InterPro" id="IPR002925">
    <property type="entry name" value="Dienelactn_hydro"/>
</dbReference>
<feature type="domain" description="Dienelactone hydrolase" evidence="1">
    <location>
        <begin position="13"/>
        <end position="231"/>
    </location>
</feature>
<evidence type="ECO:0000313" key="3">
    <source>
        <dbReference type="Proteomes" id="UP000538147"/>
    </source>
</evidence>
<evidence type="ECO:0000259" key="1">
    <source>
        <dbReference type="Pfam" id="PF01738"/>
    </source>
</evidence>
<dbReference type="EMBL" id="JACIIV010000015">
    <property type="protein sequence ID" value="MBB6228118.1"/>
    <property type="molecule type" value="Genomic_DNA"/>
</dbReference>
<dbReference type="Proteomes" id="UP000538147">
    <property type="component" value="Unassembled WGS sequence"/>
</dbReference>
<comment type="caution">
    <text evidence="2">The sequence shown here is derived from an EMBL/GenBank/DDBJ whole genome shotgun (WGS) entry which is preliminary data.</text>
</comment>
<dbReference type="AlphaFoldDB" id="A0A841LGL8"/>
<name>A0A841LGL8_9SPHN</name>